<sequence length="355" mass="37671">MIVVLKLRVTLDLKATIGLGQAGSSVRSIHGADTSAGLAVWPIWDQHVLVCTLKSVDTAKLLLRNITLQVGDRRLPFRGHPKLSSEFSRGVVHVSQDDTPGTLAVEQVLARDRSLTASQVAGSTYVLLLLTAQQNTTALRAAASVAVASRLEIPVVLDGSRSRSNVKSGAPSKPPVLVVKDFPTMTPAQTVLHTKKVGSSEPLQRAEYGDDGSSITSCLTSVSLQDADLKASFGLGQAGSAVRSILGADASVGLATVRESFQGMFTAAFTQAPLGILTQVSDSLHKAMQAWVSSRLDNITQCDPPQLKRKPASCQAVKEVFSGPAPDGPVHFLQWPRRLQGRAGLLHSKYTLKDG</sequence>
<name>A0ACB7TDK4_HYAAI</name>
<evidence type="ECO:0000313" key="1">
    <source>
        <dbReference type="EMBL" id="KAH6945010.1"/>
    </source>
</evidence>
<gene>
    <name evidence="1" type="ORF">HPB50_006731</name>
</gene>
<organism evidence="1 2">
    <name type="scientific">Hyalomma asiaticum</name>
    <name type="common">Tick</name>
    <dbReference type="NCBI Taxonomy" id="266040"/>
    <lineage>
        <taxon>Eukaryota</taxon>
        <taxon>Metazoa</taxon>
        <taxon>Ecdysozoa</taxon>
        <taxon>Arthropoda</taxon>
        <taxon>Chelicerata</taxon>
        <taxon>Arachnida</taxon>
        <taxon>Acari</taxon>
        <taxon>Parasitiformes</taxon>
        <taxon>Ixodida</taxon>
        <taxon>Ixodoidea</taxon>
        <taxon>Ixodidae</taxon>
        <taxon>Hyalomminae</taxon>
        <taxon>Hyalomma</taxon>
    </lineage>
</organism>
<accession>A0ACB7TDK4</accession>
<keyword evidence="2" id="KW-1185">Reference proteome</keyword>
<proteinExistence type="predicted"/>
<comment type="caution">
    <text evidence="1">The sequence shown here is derived from an EMBL/GenBank/DDBJ whole genome shotgun (WGS) entry which is preliminary data.</text>
</comment>
<dbReference type="EMBL" id="CM023481">
    <property type="protein sequence ID" value="KAH6945010.1"/>
    <property type="molecule type" value="Genomic_DNA"/>
</dbReference>
<reference evidence="1" key="1">
    <citation type="submission" date="2020-05" db="EMBL/GenBank/DDBJ databases">
        <title>Large-scale comparative analyses of tick genomes elucidate their genetic diversity and vector capacities.</title>
        <authorList>
            <person name="Jia N."/>
            <person name="Wang J."/>
            <person name="Shi W."/>
            <person name="Du L."/>
            <person name="Sun Y."/>
            <person name="Zhan W."/>
            <person name="Jiang J."/>
            <person name="Wang Q."/>
            <person name="Zhang B."/>
            <person name="Ji P."/>
            <person name="Sakyi L.B."/>
            <person name="Cui X."/>
            <person name="Yuan T."/>
            <person name="Jiang B."/>
            <person name="Yang W."/>
            <person name="Lam T.T.-Y."/>
            <person name="Chang Q."/>
            <person name="Ding S."/>
            <person name="Wang X."/>
            <person name="Zhu J."/>
            <person name="Ruan X."/>
            <person name="Zhao L."/>
            <person name="Wei J."/>
            <person name="Que T."/>
            <person name="Du C."/>
            <person name="Cheng J."/>
            <person name="Dai P."/>
            <person name="Han X."/>
            <person name="Huang E."/>
            <person name="Gao Y."/>
            <person name="Liu J."/>
            <person name="Shao H."/>
            <person name="Ye R."/>
            <person name="Li L."/>
            <person name="Wei W."/>
            <person name="Wang X."/>
            <person name="Wang C."/>
            <person name="Yang T."/>
            <person name="Huo Q."/>
            <person name="Li W."/>
            <person name="Guo W."/>
            <person name="Chen H."/>
            <person name="Zhou L."/>
            <person name="Ni X."/>
            <person name="Tian J."/>
            <person name="Zhou Y."/>
            <person name="Sheng Y."/>
            <person name="Liu T."/>
            <person name="Pan Y."/>
            <person name="Xia L."/>
            <person name="Li J."/>
            <person name="Zhao F."/>
            <person name="Cao W."/>
        </authorList>
    </citation>
    <scope>NUCLEOTIDE SEQUENCE</scope>
    <source>
        <strain evidence="1">Hyas-2018</strain>
    </source>
</reference>
<dbReference type="Proteomes" id="UP000821845">
    <property type="component" value="Chromosome 1"/>
</dbReference>
<evidence type="ECO:0000313" key="2">
    <source>
        <dbReference type="Proteomes" id="UP000821845"/>
    </source>
</evidence>
<protein>
    <submittedName>
        <fullName evidence="1">Uncharacterized protein</fullName>
    </submittedName>
</protein>